<gene>
    <name evidence="1" type="ORF">AAT19DRAFT_14963</name>
</gene>
<dbReference type="Proteomes" id="UP000239560">
    <property type="component" value="Unassembled WGS sequence"/>
</dbReference>
<proteinExistence type="predicted"/>
<organism evidence="1 2">
    <name type="scientific">Rhodotorula toruloides</name>
    <name type="common">Yeast</name>
    <name type="synonym">Rhodosporidium toruloides</name>
    <dbReference type="NCBI Taxonomy" id="5286"/>
    <lineage>
        <taxon>Eukaryota</taxon>
        <taxon>Fungi</taxon>
        <taxon>Dikarya</taxon>
        <taxon>Basidiomycota</taxon>
        <taxon>Pucciniomycotina</taxon>
        <taxon>Microbotryomycetes</taxon>
        <taxon>Sporidiobolales</taxon>
        <taxon>Sporidiobolaceae</taxon>
        <taxon>Rhodotorula</taxon>
    </lineage>
</organism>
<comment type="caution">
    <text evidence="1">The sequence shown here is derived from an EMBL/GenBank/DDBJ whole genome shotgun (WGS) entry which is preliminary data.</text>
</comment>
<name>A0A2T0A9A5_RHOTO</name>
<dbReference type="EMBL" id="LCTV02000006">
    <property type="protein sequence ID" value="PRQ74610.1"/>
    <property type="molecule type" value="Genomic_DNA"/>
</dbReference>
<accession>A0A2T0A9A5</accession>
<dbReference type="OrthoDB" id="10277383at2759"/>
<dbReference type="AlphaFoldDB" id="A0A2T0A9A5"/>
<protein>
    <submittedName>
        <fullName evidence="1">Putative Proteophosphoglycan ppg3</fullName>
    </submittedName>
</protein>
<sequence>MPRPAPLIADYGEAQRLLPDYDHYLGPSRVTVAGLTGQTHVAALCVQKVAEAGRRQRERGVTDGTEVFAWSDLSLISTGANGAALLREFLRAERGLDEPEHSALMEEAWLRVGCPPFWQPVILRTIYGRPAIPISGDVNQLTNQLIRSRLADEFRPRSGVLEPVVRANRSSPAFVLPSVDEELNGRLIWSEPFVAHSVMFTGDIMLGLPNRDLLTVDVSLPSSDFGRSASVDVRVKTHTLAVLMAYEVEGIWRAFDSSLPAAFRPPFPLSCSNFLNLLLLYDLYKSNPTESECSLHDFVTCARHAATFQLGDNGYRRMYDWIVKHFGQQHAGAPVGRVALAQTVVNWWTTYKIWPSPVTRLPTRRPPTQPIPILPLFLLRQFAHEIERVSSKPCEWLSTRVRGSTWLTISPADEELACFPPTLASLAWRVRWVLGGIPHHPPRSTPVHNLNTRRPTAGAGQRECTVPFTRWRRFEQGWRAAERGSKASMVE</sequence>
<reference evidence="1 2" key="1">
    <citation type="journal article" date="2018" name="Elife">
        <title>Functional genomics of lipid metabolism in the oleaginous yeast Rhodosporidium toruloides.</title>
        <authorList>
            <person name="Coradetti S.T."/>
            <person name="Pinel D."/>
            <person name="Geiselman G."/>
            <person name="Ito M."/>
            <person name="Mondo S."/>
            <person name="Reilly M.C."/>
            <person name="Cheng Y.F."/>
            <person name="Bauer S."/>
            <person name="Grigoriev I."/>
            <person name="Gladden J.M."/>
            <person name="Simmons B.A."/>
            <person name="Brem R."/>
            <person name="Arkin A.P."/>
            <person name="Skerker J.M."/>
        </authorList>
    </citation>
    <scope>NUCLEOTIDE SEQUENCE [LARGE SCALE GENOMIC DNA]</scope>
    <source>
        <strain evidence="1 2">NBRC 0880</strain>
    </source>
</reference>
<evidence type="ECO:0000313" key="1">
    <source>
        <dbReference type="EMBL" id="PRQ74610.1"/>
    </source>
</evidence>
<evidence type="ECO:0000313" key="2">
    <source>
        <dbReference type="Proteomes" id="UP000239560"/>
    </source>
</evidence>